<dbReference type="AlphaFoldDB" id="A0A7X9FRE2"/>
<accession>A0A7X9FRE2</accession>
<organism evidence="2 3">
    <name type="scientific">SAR324 cluster bacterium</name>
    <dbReference type="NCBI Taxonomy" id="2024889"/>
    <lineage>
        <taxon>Bacteria</taxon>
        <taxon>Deltaproteobacteria</taxon>
        <taxon>SAR324 cluster</taxon>
    </lineage>
</organism>
<dbReference type="PANTHER" id="PTHR30535:SF34">
    <property type="entry name" value="MOLYBDATE-BINDING PROTEIN MOLA"/>
    <property type="match status" value="1"/>
</dbReference>
<feature type="domain" description="Fe/B12 periplasmic-binding" evidence="1">
    <location>
        <begin position="14"/>
        <end position="315"/>
    </location>
</feature>
<reference evidence="2 3" key="1">
    <citation type="journal article" date="2020" name="Biotechnol. Biofuels">
        <title>New insights from the biogas microbiome by comprehensive genome-resolved metagenomics of nearly 1600 species originating from multiple anaerobic digesters.</title>
        <authorList>
            <person name="Campanaro S."/>
            <person name="Treu L."/>
            <person name="Rodriguez-R L.M."/>
            <person name="Kovalovszki A."/>
            <person name="Ziels R.M."/>
            <person name="Maus I."/>
            <person name="Zhu X."/>
            <person name="Kougias P.G."/>
            <person name="Basile A."/>
            <person name="Luo G."/>
            <person name="Schluter A."/>
            <person name="Konstantinidis K.T."/>
            <person name="Angelidaki I."/>
        </authorList>
    </citation>
    <scope>NUCLEOTIDE SEQUENCE [LARGE SCALE GENOMIC DNA]</scope>
    <source>
        <strain evidence="2">AS27yjCOA_65</strain>
    </source>
</reference>
<evidence type="ECO:0000259" key="1">
    <source>
        <dbReference type="PROSITE" id="PS50983"/>
    </source>
</evidence>
<proteinExistence type="predicted"/>
<dbReference type="EMBL" id="JAAZON010000313">
    <property type="protein sequence ID" value="NMC62927.1"/>
    <property type="molecule type" value="Genomic_DNA"/>
</dbReference>
<dbReference type="Pfam" id="PF01497">
    <property type="entry name" value="Peripla_BP_2"/>
    <property type="match status" value="1"/>
</dbReference>
<sequence length="355" mass="40329">MLGVQVSIPEDPQRVIAMNGGLIDEVMYIFGAQDKMVGCCNSKNMGYSNYTYGDETYHVCTTIRYVLNPDYYNLTNVGYFGTGPFGLPNVETITSLEPDLLILRDKGADGEKTAKFLEAMKGLDIPVVVLRYPDCYEEVKVDTIYEEIRLLGEVFGQQEKAEKAVDLMKKQVQLIKDRTRDVKDGDKPRVLFFGSTALGAKTSGGTGNAFGTNTIQSIFLEDIINAKNAYNSTITQVISAEELLAIDPDIIMLSTWGGYHPPREMYENEWFKQVQDLRALKEKRVHSLPANGYMEERLEFPISLMVEAKAIYPDRFKDINLEEWIKNYFMELYGVDDKKANELMDSLLLRYLEII</sequence>
<dbReference type="PANTHER" id="PTHR30535">
    <property type="entry name" value="VITAMIN B12-BINDING PROTEIN"/>
    <property type="match status" value="1"/>
</dbReference>
<name>A0A7X9FRE2_9DELT</name>
<evidence type="ECO:0000313" key="3">
    <source>
        <dbReference type="Proteomes" id="UP000524246"/>
    </source>
</evidence>
<evidence type="ECO:0000313" key="2">
    <source>
        <dbReference type="EMBL" id="NMC62927.1"/>
    </source>
</evidence>
<dbReference type="Gene3D" id="3.40.50.1980">
    <property type="entry name" value="Nitrogenase molybdenum iron protein domain"/>
    <property type="match status" value="2"/>
</dbReference>
<gene>
    <name evidence="2" type="ORF">GYA55_07130</name>
</gene>
<dbReference type="PROSITE" id="PS50983">
    <property type="entry name" value="FE_B12_PBP"/>
    <property type="match status" value="1"/>
</dbReference>
<dbReference type="InterPro" id="IPR002491">
    <property type="entry name" value="ABC_transptr_periplasmic_BD"/>
</dbReference>
<protein>
    <submittedName>
        <fullName evidence="2">ABC transporter substrate-binding protein</fullName>
    </submittedName>
</protein>
<dbReference type="Proteomes" id="UP000524246">
    <property type="component" value="Unassembled WGS sequence"/>
</dbReference>
<dbReference type="SUPFAM" id="SSF53807">
    <property type="entry name" value="Helical backbone' metal receptor"/>
    <property type="match status" value="1"/>
</dbReference>
<dbReference type="InterPro" id="IPR050902">
    <property type="entry name" value="ABC_Transporter_SBP"/>
</dbReference>
<comment type="caution">
    <text evidence="2">The sequence shown here is derived from an EMBL/GenBank/DDBJ whole genome shotgun (WGS) entry which is preliminary data.</text>
</comment>